<protein>
    <recommendedName>
        <fullName evidence="1">Mutator-like transposase domain-containing protein</fullName>
    </recommendedName>
</protein>
<evidence type="ECO:0000259" key="1">
    <source>
        <dbReference type="Pfam" id="PF20700"/>
    </source>
</evidence>
<evidence type="ECO:0000313" key="2">
    <source>
        <dbReference type="EMBL" id="KAJ8871889.1"/>
    </source>
</evidence>
<dbReference type="Proteomes" id="UP001159363">
    <property type="component" value="Chromosome 11"/>
</dbReference>
<gene>
    <name evidence="2" type="ORF">PR048_028229</name>
</gene>
<feature type="domain" description="Mutator-like transposase" evidence="1">
    <location>
        <begin position="82"/>
        <end position="343"/>
    </location>
</feature>
<dbReference type="Pfam" id="PF20700">
    <property type="entry name" value="Mutator"/>
    <property type="match status" value="1"/>
</dbReference>
<sequence length="535" mass="60255">MQEFCRIGVGQCWVHAQKTNKRSTVYSIYERDGGMCTMISGEGIKGMRDKGACAHFGSQSELLVETRHEVGDKDINLKNIEGRRIRNISHVISQARALERRTLKCKARDFSYEGEKRFGLRSVLYFKCNSFEDKSSIDTDQCSTVNTAATWGTIMTGKGYSAMEQLLSMMEIPAPGSRTFKQQEEEIAEVSCGTSCRRRAQHAIKEYVNKDGVPYIMVIVDEGWSHRSYGHSYVAKSGVAIIYCSTCYLAKTRKQKPNVHNCYKNWSSCSFSMESDILVEGFKASEKTHGLRYLNYIGDGNSSVQKAITERVPYDLQVVKTECTNHPSKENCQHKKILSQKRIKYIQRRIRHIQRRIPEKKTQLLLITSLETILTADKEICNKAKTSSVSELDTAPGNVLARMIPITGNFAAKARKCLQFRYKASKTRKPNSIKNSAHYGENCQLPDVPAEEIELKANLKKSTPALERSPHTKPTLVPFLVGVTLPDFRLWGRGRTMSLVSGFSRDSPVTTPPPGPIIPALLHTRLIHPHRLSGP</sequence>
<dbReference type="InterPro" id="IPR049012">
    <property type="entry name" value="Mutator_transp_dom"/>
</dbReference>
<name>A0ABQ9GIP1_9NEOP</name>
<proteinExistence type="predicted"/>
<evidence type="ECO:0000313" key="3">
    <source>
        <dbReference type="Proteomes" id="UP001159363"/>
    </source>
</evidence>
<dbReference type="EMBL" id="JARBHB010000012">
    <property type="protein sequence ID" value="KAJ8871889.1"/>
    <property type="molecule type" value="Genomic_DNA"/>
</dbReference>
<reference evidence="2 3" key="1">
    <citation type="submission" date="2023-02" db="EMBL/GenBank/DDBJ databases">
        <title>LHISI_Scaffold_Assembly.</title>
        <authorList>
            <person name="Stuart O.P."/>
            <person name="Cleave R."/>
            <person name="Magrath M.J.L."/>
            <person name="Mikheyev A.S."/>
        </authorList>
    </citation>
    <scope>NUCLEOTIDE SEQUENCE [LARGE SCALE GENOMIC DNA]</scope>
    <source>
        <strain evidence="2">Daus_M_001</strain>
        <tissue evidence="2">Leg muscle</tissue>
    </source>
</reference>
<accession>A0ABQ9GIP1</accession>
<organism evidence="2 3">
    <name type="scientific">Dryococelus australis</name>
    <dbReference type="NCBI Taxonomy" id="614101"/>
    <lineage>
        <taxon>Eukaryota</taxon>
        <taxon>Metazoa</taxon>
        <taxon>Ecdysozoa</taxon>
        <taxon>Arthropoda</taxon>
        <taxon>Hexapoda</taxon>
        <taxon>Insecta</taxon>
        <taxon>Pterygota</taxon>
        <taxon>Neoptera</taxon>
        <taxon>Polyneoptera</taxon>
        <taxon>Phasmatodea</taxon>
        <taxon>Verophasmatodea</taxon>
        <taxon>Anareolatae</taxon>
        <taxon>Phasmatidae</taxon>
        <taxon>Eurycanthinae</taxon>
        <taxon>Dryococelus</taxon>
    </lineage>
</organism>
<keyword evidence="3" id="KW-1185">Reference proteome</keyword>
<comment type="caution">
    <text evidence="2">The sequence shown here is derived from an EMBL/GenBank/DDBJ whole genome shotgun (WGS) entry which is preliminary data.</text>
</comment>